<evidence type="ECO:0000256" key="7">
    <source>
        <dbReference type="ARBA" id="ARBA00023034"/>
    </source>
</evidence>
<evidence type="ECO:0000313" key="12">
    <source>
        <dbReference type="Proteomes" id="UP000001396"/>
    </source>
</evidence>
<comment type="subcellular location">
    <subcellularLocation>
        <location evidence="9">Endoplasmic reticulum membrane</location>
        <topology evidence="9">Multi-pass membrane protein</topology>
    </subcellularLocation>
    <subcellularLocation>
        <location evidence="9">Golgi apparatus membrane</location>
        <topology evidence="9">Multi-pass membrane protein</topology>
    </subcellularLocation>
</comment>
<evidence type="ECO:0000256" key="1">
    <source>
        <dbReference type="ARBA" id="ARBA00009727"/>
    </source>
</evidence>
<keyword evidence="3 9" id="KW-0812">Transmembrane</keyword>
<dbReference type="GO" id="GO:0005789">
    <property type="term" value="C:endoplasmic reticulum membrane"/>
    <property type="evidence" value="ECO:0007669"/>
    <property type="project" value="UniProtKB-SubCell"/>
</dbReference>
<keyword evidence="7 9" id="KW-0333">Golgi apparatus</keyword>
<dbReference type="InParanoid" id="D3BAK2"/>
<proteinExistence type="inferred from homology"/>
<dbReference type="Proteomes" id="UP000001396">
    <property type="component" value="Unassembled WGS sequence"/>
</dbReference>
<organism evidence="11 12">
    <name type="scientific">Heterostelium pallidum (strain ATCC 26659 / Pp 5 / PN500)</name>
    <name type="common">Cellular slime mold</name>
    <name type="synonym">Polysphondylium pallidum</name>
    <dbReference type="NCBI Taxonomy" id="670386"/>
    <lineage>
        <taxon>Eukaryota</taxon>
        <taxon>Amoebozoa</taxon>
        <taxon>Evosea</taxon>
        <taxon>Eumycetozoa</taxon>
        <taxon>Dictyostelia</taxon>
        <taxon>Acytosteliales</taxon>
        <taxon>Acytosteliaceae</taxon>
        <taxon>Heterostelium</taxon>
    </lineage>
</organism>
<reference evidence="11 12" key="1">
    <citation type="journal article" date="2011" name="Genome Res.">
        <title>Phylogeny-wide analysis of social amoeba genomes highlights ancient origins for complex intercellular communication.</title>
        <authorList>
            <person name="Heidel A.J."/>
            <person name="Lawal H.M."/>
            <person name="Felder M."/>
            <person name="Schilde C."/>
            <person name="Helps N.R."/>
            <person name="Tunggal B."/>
            <person name="Rivero F."/>
            <person name="John U."/>
            <person name="Schleicher M."/>
            <person name="Eichinger L."/>
            <person name="Platzer M."/>
            <person name="Noegel A.A."/>
            <person name="Schaap P."/>
            <person name="Gloeckner G."/>
        </authorList>
    </citation>
    <scope>NUCLEOTIDE SEQUENCE [LARGE SCALE GENOMIC DNA]</scope>
    <source>
        <strain evidence="12">ATCC 26659 / Pp 5 / PN500</strain>
    </source>
</reference>
<evidence type="ECO:0000313" key="11">
    <source>
        <dbReference type="EMBL" id="EFA81589.1"/>
    </source>
</evidence>
<feature type="transmembrane region" description="Helical" evidence="9">
    <location>
        <begin position="219"/>
        <end position="239"/>
    </location>
</feature>
<keyword evidence="2 9" id="KW-0813">Transport</keyword>
<comment type="function">
    <text evidence="9">Has a role in transport between endoplasmic reticulum and Golgi.</text>
</comment>
<feature type="compositionally biased region" description="Polar residues" evidence="10">
    <location>
        <begin position="1"/>
        <end position="10"/>
    </location>
</feature>
<keyword evidence="5 9" id="KW-0653">Protein transport</keyword>
<dbReference type="GO" id="GO:0000139">
    <property type="term" value="C:Golgi membrane"/>
    <property type="evidence" value="ECO:0007669"/>
    <property type="project" value="UniProtKB-SubCell"/>
</dbReference>
<dbReference type="InterPro" id="IPR005578">
    <property type="entry name" value="Yif1_fam"/>
</dbReference>
<feature type="compositionally biased region" description="Low complexity" evidence="10">
    <location>
        <begin position="11"/>
        <end position="50"/>
    </location>
</feature>
<evidence type="ECO:0000256" key="9">
    <source>
        <dbReference type="RuleBase" id="RU368073"/>
    </source>
</evidence>
<gene>
    <name evidence="11" type="ORF">PPL_05580</name>
</gene>
<dbReference type="PANTHER" id="PTHR14083:SF0">
    <property type="entry name" value="YIP1D-INTERACTING FACTOR 1, ISOFORM C"/>
    <property type="match status" value="1"/>
</dbReference>
<evidence type="ECO:0000256" key="3">
    <source>
        <dbReference type="ARBA" id="ARBA00022692"/>
    </source>
</evidence>
<dbReference type="EMBL" id="ADBJ01000025">
    <property type="protein sequence ID" value="EFA81589.1"/>
    <property type="molecule type" value="Genomic_DNA"/>
</dbReference>
<dbReference type="RefSeq" id="XP_020433706.1">
    <property type="nucleotide sequence ID" value="XM_020576457.1"/>
</dbReference>
<sequence length="334" mass="38422">MSSPSYPSMDQYNQNYNQSPQQPSQQQQQQYSNVQQQGQQQWNQSNQNQYATQQPAFHRDVPQYGHNPQYSPPGLADGNFDSNKFISNFSSNPLAQASLSYGINYGQTLFNGGKQYVDSNLGKYISFSSLKGYFNVNTSYVFNKIKLILFPFRQKLWKRRILKQGDNDHYLPPRDDINAPDLYIPMMAFVTYFLLFGFQMGMKNSFSPDKLGASISKGIIFWLLEIGFFKLGFFFTNSYSIPMYDMIAYSGYKYVLLVLTMVATMLAGGAVSLFVRLYTIACIGWFMICTLRVVLLNDNNMHSDMHHFEGTTKRKYFVFAVAILQVVLILLYSF</sequence>
<comment type="caution">
    <text evidence="11">The sequence shown here is derived from an EMBL/GenBank/DDBJ whole genome shotgun (WGS) entry which is preliminary data.</text>
</comment>
<dbReference type="AlphaFoldDB" id="D3BAK2"/>
<dbReference type="GO" id="GO:0015031">
    <property type="term" value="P:protein transport"/>
    <property type="evidence" value="ECO:0007669"/>
    <property type="project" value="UniProtKB-KW"/>
</dbReference>
<protein>
    <recommendedName>
        <fullName evidence="9">Protein YIF1</fullName>
    </recommendedName>
</protein>
<evidence type="ECO:0000256" key="2">
    <source>
        <dbReference type="ARBA" id="ARBA00022448"/>
    </source>
</evidence>
<feature type="transmembrane region" description="Helical" evidence="9">
    <location>
        <begin position="277"/>
        <end position="295"/>
    </location>
</feature>
<keyword evidence="6 9" id="KW-1133">Transmembrane helix</keyword>
<dbReference type="GO" id="GO:0006888">
    <property type="term" value="P:endoplasmic reticulum to Golgi vesicle-mediated transport"/>
    <property type="evidence" value="ECO:0007669"/>
    <property type="project" value="UniProtKB-UniRule"/>
</dbReference>
<evidence type="ECO:0000256" key="10">
    <source>
        <dbReference type="SAM" id="MobiDB-lite"/>
    </source>
</evidence>
<evidence type="ECO:0000256" key="4">
    <source>
        <dbReference type="ARBA" id="ARBA00022824"/>
    </source>
</evidence>
<keyword evidence="8 9" id="KW-0472">Membrane</keyword>
<name>D3BAK2_HETP5</name>
<evidence type="ECO:0000256" key="6">
    <source>
        <dbReference type="ARBA" id="ARBA00022989"/>
    </source>
</evidence>
<dbReference type="GeneID" id="31361064"/>
<dbReference type="GO" id="GO:0030134">
    <property type="term" value="C:COPII-coated ER to Golgi transport vesicle"/>
    <property type="evidence" value="ECO:0007669"/>
    <property type="project" value="TreeGrafter"/>
</dbReference>
<feature type="transmembrane region" description="Helical" evidence="9">
    <location>
        <begin position="316"/>
        <end position="333"/>
    </location>
</feature>
<dbReference type="PANTHER" id="PTHR14083">
    <property type="entry name" value="YIP1 INTERACTING FACTOR HOMOLOG YIF1 PROTEIN"/>
    <property type="match status" value="1"/>
</dbReference>
<dbReference type="OMA" id="NWEVRYS"/>
<keyword evidence="12" id="KW-1185">Reference proteome</keyword>
<dbReference type="Pfam" id="PF03878">
    <property type="entry name" value="YIF1"/>
    <property type="match status" value="1"/>
</dbReference>
<evidence type="ECO:0000256" key="8">
    <source>
        <dbReference type="ARBA" id="ARBA00023136"/>
    </source>
</evidence>
<dbReference type="GO" id="GO:0005793">
    <property type="term" value="C:endoplasmic reticulum-Golgi intermediate compartment"/>
    <property type="evidence" value="ECO:0007669"/>
    <property type="project" value="UniProtKB-UniRule"/>
</dbReference>
<feature type="region of interest" description="Disordered" evidence="10">
    <location>
        <begin position="1"/>
        <end position="52"/>
    </location>
</feature>
<accession>D3BAK2</accession>
<keyword evidence="4 9" id="KW-0256">Endoplasmic reticulum</keyword>
<evidence type="ECO:0000256" key="5">
    <source>
        <dbReference type="ARBA" id="ARBA00022927"/>
    </source>
</evidence>
<comment type="similarity">
    <text evidence="1 9">Belongs to the YIF1 family.</text>
</comment>
<feature type="transmembrane region" description="Helical" evidence="9">
    <location>
        <begin position="251"/>
        <end position="271"/>
    </location>
</feature>
<dbReference type="STRING" id="670386.D3BAK2"/>
<dbReference type="FunCoup" id="D3BAK2">
    <property type="interactions" value="599"/>
</dbReference>
<feature type="transmembrane region" description="Helical" evidence="9">
    <location>
        <begin position="182"/>
        <end position="199"/>
    </location>
</feature>